<proteinExistence type="predicted"/>
<dbReference type="EMBL" id="ACVQ01000032">
    <property type="protein sequence ID" value="EET78813.1"/>
    <property type="molecule type" value="Genomic_DNA"/>
</dbReference>
<gene>
    <name evidence="1" type="ORF">CAMSH0001_1417</name>
</gene>
<dbReference type="AlphaFoldDB" id="C6RIS0"/>
<comment type="caution">
    <text evidence="1">The sequence shown here is derived from an EMBL/GenBank/DDBJ whole genome shotgun (WGS) entry which is preliminary data.</text>
</comment>
<evidence type="ECO:0000313" key="2">
    <source>
        <dbReference type="Proteomes" id="UP000003107"/>
    </source>
</evidence>
<protein>
    <submittedName>
        <fullName evidence="1">Uncharacterized protein</fullName>
    </submittedName>
</protein>
<sequence length="38" mass="4600">MRYRCFILKRRLKTRFGTKYVALISLNTAYENIAYPQT</sequence>
<dbReference type="Proteomes" id="UP000003107">
    <property type="component" value="Unassembled WGS sequence"/>
</dbReference>
<organism evidence="1 2">
    <name type="scientific">Campylobacter showae RM3277</name>
    <dbReference type="NCBI Taxonomy" id="553219"/>
    <lineage>
        <taxon>Bacteria</taxon>
        <taxon>Pseudomonadati</taxon>
        <taxon>Campylobacterota</taxon>
        <taxon>Epsilonproteobacteria</taxon>
        <taxon>Campylobacterales</taxon>
        <taxon>Campylobacteraceae</taxon>
        <taxon>Campylobacter</taxon>
    </lineage>
</organism>
<name>C6RIS0_9BACT</name>
<reference evidence="1 2" key="1">
    <citation type="submission" date="2009-07" db="EMBL/GenBank/DDBJ databases">
        <authorList>
            <person name="Madupu R."/>
            <person name="Sebastian Y."/>
            <person name="Durkin A.S."/>
            <person name="Torralba M."/>
            <person name="Methe B."/>
            <person name="Sutton G.G."/>
            <person name="Strausberg R.L."/>
            <person name="Nelson K.E."/>
        </authorList>
    </citation>
    <scope>NUCLEOTIDE SEQUENCE [LARGE SCALE GENOMIC DNA]</scope>
    <source>
        <strain evidence="1 2">RM3277</strain>
    </source>
</reference>
<evidence type="ECO:0000313" key="1">
    <source>
        <dbReference type="EMBL" id="EET78813.1"/>
    </source>
</evidence>
<accession>C6RIS0</accession>
<keyword evidence="2" id="KW-1185">Reference proteome</keyword>
<dbReference type="STRING" id="553219.CAMSH0001_1417"/>